<proteinExistence type="predicted"/>
<dbReference type="GO" id="GO:0000156">
    <property type="term" value="F:phosphorelay response regulator activity"/>
    <property type="evidence" value="ECO:0007669"/>
    <property type="project" value="TreeGrafter"/>
</dbReference>
<dbReference type="InterPro" id="IPR018490">
    <property type="entry name" value="cNMP-bd_dom_sf"/>
</dbReference>
<dbReference type="InterPro" id="IPR000595">
    <property type="entry name" value="cNMP-bd_dom"/>
</dbReference>
<evidence type="ECO:0000256" key="1">
    <source>
        <dbReference type="ARBA" id="ARBA00022553"/>
    </source>
</evidence>
<dbReference type="InterPro" id="IPR014710">
    <property type="entry name" value="RmlC-like_jellyroll"/>
</dbReference>
<dbReference type="SMART" id="SM00100">
    <property type="entry name" value="cNMP"/>
    <property type="match status" value="1"/>
</dbReference>
<dbReference type="SUPFAM" id="SSF46785">
    <property type="entry name" value="Winged helix' DNA-binding domain"/>
    <property type="match status" value="1"/>
</dbReference>
<dbReference type="SMART" id="SM00419">
    <property type="entry name" value="HTH_CRP"/>
    <property type="match status" value="1"/>
</dbReference>
<keyword evidence="11" id="KW-1185">Reference proteome</keyword>
<keyword evidence="2" id="KW-0902">Two-component regulatory system</keyword>
<dbReference type="SUPFAM" id="SSF52172">
    <property type="entry name" value="CheY-like"/>
    <property type="match status" value="1"/>
</dbReference>
<dbReference type="Gene3D" id="2.60.120.10">
    <property type="entry name" value="Jelly Rolls"/>
    <property type="match status" value="1"/>
</dbReference>
<evidence type="ECO:0000256" key="5">
    <source>
        <dbReference type="ARBA" id="ARBA00023163"/>
    </source>
</evidence>
<reference evidence="10 11" key="1">
    <citation type="submission" date="2018-08" db="EMBL/GenBank/DDBJ databases">
        <title>Fibrisoma montanum sp. nov., isolated from Danxia mountain soil.</title>
        <authorList>
            <person name="Huang Y."/>
        </authorList>
    </citation>
    <scope>NUCLEOTIDE SEQUENCE [LARGE SCALE GENOMIC DNA]</scope>
    <source>
        <strain evidence="10 11">HYT19</strain>
    </source>
</reference>
<keyword evidence="1 6" id="KW-0597">Phosphoprotein</keyword>
<dbReference type="GO" id="GO:0006355">
    <property type="term" value="P:regulation of DNA-templated transcription"/>
    <property type="evidence" value="ECO:0007669"/>
    <property type="project" value="InterPro"/>
</dbReference>
<dbReference type="PROSITE" id="PS50042">
    <property type="entry name" value="CNMP_BINDING_3"/>
    <property type="match status" value="1"/>
</dbReference>
<evidence type="ECO:0000259" key="8">
    <source>
        <dbReference type="PROSITE" id="PS50110"/>
    </source>
</evidence>
<dbReference type="GO" id="GO:0005829">
    <property type="term" value="C:cytosol"/>
    <property type="evidence" value="ECO:0007669"/>
    <property type="project" value="TreeGrafter"/>
</dbReference>
<dbReference type="GO" id="GO:0000976">
    <property type="term" value="F:transcription cis-regulatory region binding"/>
    <property type="evidence" value="ECO:0007669"/>
    <property type="project" value="TreeGrafter"/>
</dbReference>
<gene>
    <name evidence="10" type="ORF">DYU11_31045</name>
</gene>
<evidence type="ECO:0000313" key="11">
    <source>
        <dbReference type="Proteomes" id="UP000283523"/>
    </source>
</evidence>
<evidence type="ECO:0000256" key="4">
    <source>
        <dbReference type="ARBA" id="ARBA00023125"/>
    </source>
</evidence>
<dbReference type="EMBL" id="QXED01000016">
    <property type="protein sequence ID" value="RIV17682.1"/>
    <property type="molecule type" value="Genomic_DNA"/>
</dbReference>
<keyword evidence="4" id="KW-0238">DNA-binding</keyword>
<comment type="caution">
    <text evidence="10">The sequence shown here is derived from an EMBL/GenBank/DDBJ whole genome shotgun (WGS) entry which is preliminary data.</text>
</comment>
<dbReference type="Pfam" id="PF00072">
    <property type="entry name" value="Response_reg"/>
    <property type="match status" value="1"/>
</dbReference>
<dbReference type="GO" id="GO:0032993">
    <property type="term" value="C:protein-DNA complex"/>
    <property type="evidence" value="ECO:0007669"/>
    <property type="project" value="TreeGrafter"/>
</dbReference>
<keyword evidence="5" id="KW-0804">Transcription</keyword>
<dbReference type="CDD" id="cd00038">
    <property type="entry name" value="CAP_ED"/>
    <property type="match status" value="1"/>
</dbReference>
<accession>A0A418LWS1</accession>
<dbReference type="AlphaFoldDB" id="A0A418LWS1"/>
<dbReference type="CDD" id="cd17574">
    <property type="entry name" value="REC_OmpR"/>
    <property type="match status" value="1"/>
</dbReference>
<evidence type="ECO:0000256" key="2">
    <source>
        <dbReference type="ARBA" id="ARBA00023012"/>
    </source>
</evidence>
<evidence type="ECO:0000313" key="10">
    <source>
        <dbReference type="EMBL" id="RIV17682.1"/>
    </source>
</evidence>
<dbReference type="InterPro" id="IPR011006">
    <property type="entry name" value="CheY-like_superfamily"/>
</dbReference>
<evidence type="ECO:0000259" key="9">
    <source>
        <dbReference type="PROSITE" id="PS51063"/>
    </source>
</evidence>
<feature type="domain" description="Cyclic nucleotide-binding" evidence="7">
    <location>
        <begin position="152"/>
        <end position="261"/>
    </location>
</feature>
<dbReference type="PROSITE" id="PS51063">
    <property type="entry name" value="HTH_CRP_2"/>
    <property type="match status" value="1"/>
</dbReference>
<dbReference type="OrthoDB" id="9127033at2"/>
<dbReference type="Gene3D" id="3.40.50.2300">
    <property type="match status" value="1"/>
</dbReference>
<dbReference type="SUPFAM" id="SSF51206">
    <property type="entry name" value="cAMP-binding domain-like"/>
    <property type="match status" value="1"/>
</dbReference>
<dbReference type="InterPro" id="IPR012318">
    <property type="entry name" value="HTH_CRP"/>
</dbReference>
<feature type="domain" description="HTH crp-type" evidence="9">
    <location>
        <begin position="275"/>
        <end position="348"/>
    </location>
</feature>
<dbReference type="Proteomes" id="UP000283523">
    <property type="component" value="Unassembled WGS sequence"/>
</dbReference>
<protein>
    <submittedName>
        <fullName evidence="10">Response regulator</fullName>
    </submittedName>
</protein>
<dbReference type="SMART" id="SM00448">
    <property type="entry name" value="REC"/>
    <property type="match status" value="1"/>
</dbReference>
<dbReference type="InterPro" id="IPR036390">
    <property type="entry name" value="WH_DNA-bd_sf"/>
</dbReference>
<feature type="domain" description="Response regulatory" evidence="8">
    <location>
        <begin position="3"/>
        <end position="119"/>
    </location>
</feature>
<dbReference type="Gene3D" id="1.10.10.10">
    <property type="entry name" value="Winged helix-like DNA-binding domain superfamily/Winged helix DNA-binding domain"/>
    <property type="match status" value="1"/>
</dbReference>
<dbReference type="InterPro" id="IPR001789">
    <property type="entry name" value="Sig_transdc_resp-reg_receiver"/>
</dbReference>
<evidence type="ECO:0000256" key="6">
    <source>
        <dbReference type="PROSITE-ProRule" id="PRU00169"/>
    </source>
</evidence>
<name>A0A418LWS1_9BACT</name>
<dbReference type="Pfam" id="PF00027">
    <property type="entry name" value="cNMP_binding"/>
    <property type="match status" value="1"/>
</dbReference>
<evidence type="ECO:0000256" key="3">
    <source>
        <dbReference type="ARBA" id="ARBA00023015"/>
    </source>
</evidence>
<sequence>MKTILVIEDTPQMRENIVEILQLAPYNVVEASNGKEGVELARSIRPDLILCDIMMPDLDGYGVLHILSKDPQTAHTPFIFLTAKAEAADFRYGMNLGADDYLTKPFDDIALLNAVELRLKKSEQVRPAAKTLPGHLVQLMRTITKTEQGGTKLSDYYPSSRFKKKQFLYTEGGLPTSLFYILSGKVKLFKTDAKGNEYITSIHGPGDFVGYLGLLDAIAHIESALVLEDAEICPIPKADFTTLLHTNQDVANQFVHLLAGEMSAHRQRLLDLAYQSVRKRVAEALLIYQRKFIEANPAAGGAAISLSRENWSQLVGASMESVIRTLSDFRNEGLIDINNSDITILNAEKLARLKQ</sequence>
<dbReference type="RefSeq" id="WP_119671648.1">
    <property type="nucleotide sequence ID" value="NZ_QXED01000016.1"/>
</dbReference>
<dbReference type="Pfam" id="PF13545">
    <property type="entry name" value="HTH_Crp_2"/>
    <property type="match status" value="1"/>
</dbReference>
<dbReference type="PROSITE" id="PS50110">
    <property type="entry name" value="RESPONSE_REGULATORY"/>
    <property type="match status" value="1"/>
</dbReference>
<dbReference type="InterPro" id="IPR039420">
    <property type="entry name" value="WalR-like"/>
</dbReference>
<dbReference type="PANTHER" id="PTHR48111">
    <property type="entry name" value="REGULATOR OF RPOS"/>
    <property type="match status" value="1"/>
</dbReference>
<feature type="modified residue" description="4-aspartylphosphate" evidence="6">
    <location>
        <position position="52"/>
    </location>
</feature>
<organism evidence="10 11">
    <name type="scientific">Fibrisoma montanum</name>
    <dbReference type="NCBI Taxonomy" id="2305895"/>
    <lineage>
        <taxon>Bacteria</taxon>
        <taxon>Pseudomonadati</taxon>
        <taxon>Bacteroidota</taxon>
        <taxon>Cytophagia</taxon>
        <taxon>Cytophagales</taxon>
        <taxon>Spirosomataceae</taxon>
        <taxon>Fibrisoma</taxon>
    </lineage>
</organism>
<dbReference type="PANTHER" id="PTHR48111:SF4">
    <property type="entry name" value="DNA-BINDING DUAL TRANSCRIPTIONAL REGULATOR OMPR"/>
    <property type="match status" value="1"/>
</dbReference>
<keyword evidence="3" id="KW-0805">Transcription regulation</keyword>
<dbReference type="InterPro" id="IPR036388">
    <property type="entry name" value="WH-like_DNA-bd_sf"/>
</dbReference>
<evidence type="ECO:0000259" key="7">
    <source>
        <dbReference type="PROSITE" id="PS50042"/>
    </source>
</evidence>